<reference evidence="8 9" key="1">
    <citation type="submission" date="2023-01" db="EMBL/GenBank/DDBJ databases">
        <title>Novel species of the genus Asticcacaulis isolated from rivers.</title>
        <authorList>
            <person name="Lu H."/>
        </authorList>
    </citation>
    <scope>NUCLEOTIDE SEQUENCE [LARGE SCALE GENOMIC DNA]</scope>
    <source>
        <strain evidence="8 9">LKC15W</strain>
    </source>
</reference>
<evidence type="ECO:0000313" key="9">
    <source>
        <dbReference type="Proteomes" id="UP001218579"/>
    </source>
</evidence>
<protein>
    <submittedName>
        <fullName evidence="8">MFS transporter</fullName>
    </submittedName>
</protein>
<comment type="caution">
    <text evidence="8">The sequence shown here is derived from an EMBL/GenBank/DDBJ whole genome shotgun (WGS) entry which is preliminary data.</text>
</comment>
<gene>
    <name evidence="8" type="ORF">PQU98_07460</name>
</gene>
<dbReference type="PANTHER" id="PTHR43791">
    <property type="entry name" value="PERMEASE-RELATED"/>
    <property type="match status" value="1"/>
</dbReference>
<feature type="transmembrane region" description="Helical" evidence="6">
    <location>
        <begin position="149"/>
        <end position="168"/>
    </location>
</feature>
<feature type="transmembrane region" description="Helical" evidence="6">
    <location>
        <begin position="112"/>
        <end position="137"/>
    </location>
</feature>
<feature type="transmembrane region" description="Helical" evidence="6">
    <location>
        <begin position="280"/>
        <end position="301"/>
    </location>
</feature>
<dbReference type="InterPro" id="IPR036259">
    <property type="entry name" value="MFS_trans_sf"/>
</dbReference>
<evidence type="ECO:0000256" key="1">
    <source>
        <dbReference type="ARBA" id="ARBA00004141"/>
    </source>
</evidence>
<evidence type="ECO:0000256" key="3">
    <source>
        <dbReference type="ARBA" id="ARBA00022692"/>
    </source>
</evidence>
<feature type="transmembrane region" description="Helical" evidence="6">
    <location>
        <begin position="247"/>
        <end position="268"/>
    </location>
</feature>
<dbReference type="Pfam" id="PF07690">
    <property type="entry name" value="MFS_1"/>
    <property type="match status" value="1"/>
</dbReference>
<feature type="transmembrane region" description="Helical" evidence="6">
    <location>
        <begin position="87"/>
        <end position="106"/>
    </location>
</feature>
<dbReference type="Proteomes" id="UP001218579">
    <property type="component" value="Unassembled WGS sequence"/>
</dbReference>
<keyword evidence="2" id="KW-0813">Transport</keyword>
<comment type="subcellular location">
    <subcellularLocation>
        <location evidence="1">Membrane</location>
        <topology evidence="1">Multi-pass membrane protein</topology>
    </subcellularLocation>
</comment>
<evidence type="ECO:0000256" key="2">
    <source>
        <dbReference type="ARBA" id="ARBA00022448"/>
    </source>
</evidence>
<evidence type="ECO:0000313" key="8">
    <source>
        <dbReference type="EMBL" id="MDC7675960.1"/>
    </source>
</evidence>
<feature type="transmembrane region" description="Helical" evidence="6">
    <location>
        <begin position="17"/>
        <end position="35"/>
    </location>
</feature>
<dbReference type="RefSeq" id="WP_272744275.1">
    <property type="nucleotide sequence ID" value="NZ_JAQQKV010000001.1"/>
</dbReference>
<evidence type="ECO:0000259" key="7">
    <source>
        <dbReference type="PROSITE" id="PS50850"/>
    </source>
</evidence>
<dbReference type="PANTHER" id="PTHR43791:SF36">
    <property type="entry name" value="TRANSPORTER, PUTATIVE (AFU_ORTHOLOGUE AFUA_6G08340)-RELATED"/>
    <property type="match status" value="1"/>
</dbReference>
<feature type="transmembrane region" description="Helical" evidence="6">
    <location>
        <begin position="338"/>
        <end position="356"/>
    </location>
</feature>
<dbReference type="CDD" id="cd17319">
    <property type="entry name" value="MFS_ExuT_GudP_like"/>
    <property type="match status" value="1"/>
</dbReference>
<feature type="transmembrane region" description="Helical" evidence="6">
    <location>
        <begin position="55"/>
        <end position="75"/>
    </location>
</feature>
<dbReference type="InterPro" id="IPR020846">
    <property type="entry name" value="MFS_dom"/>
</dbReference>
<feature type="transmembrane region" description="Helical" evidence="6">
    <location>
        <begin position="402"/>
        <end position="422"/>
    </location>
</feature>
<feature type="transmembrane region" description="Helical" evidence="6">
    <location>
        <begin position="368"/>
        <end position="390"/>
    </location>
</feature>
<dbReference type="Gene3D" id="1.20.1250.20">
    <property type="entry name" value="MFS general substrate transporter like domains"/>
    <property type="match status" value="2"/>
</dbReference>
<dbReference type="PROSITE" id="PS50850">
    <property type="entry name" value="MFS"/>
    <property type="match status" value="1"/>
</dbReference>
<evidence type="ECO:0000256" key="4">
    <source>
        <dbReference type="ARBA" id="ARBA00022989"/>
    </source>
</evidence>
<proteinExistence type="predicted"/>
<feature type="transmembrane region" description="Helical" evidence="6">
    <location>
        <begin position="313"/>
        <end position="332"/>
    </location>
</feature>
<organism evidence="8 9">
    <name type="scientific">Asticcacaulis machinosus</name>
    <dbReference type="NCBI Taxonomy" id="2984211"/>
    <lineage>
        <taxon>Bacteria</taxon>
        <taxon>Pseudomonadati</taxon>
        <taxon>Pseudomonadota</taxon>
        <taxon>Alphaproteobacteria</taxon>
        <taxon>Caulobacterales</taxon>
        <taxon>Caulobacteraceae</taxon>
        <taxon>Asticcacaulis</taxon>
    </lineage>
</organism>
<dbReference type="EMBL" id="JAQQKV010000001">
    <property type="protein sequence ID" value="MDC7675960.1"/>
    <property type="molecule type" value="Genomic_DNA"/>
</dbReference>
<keyword evidence="9" id="KW-1185">Reference proteome</keyword>
<evidence type="ECO:0000256" key="6">
    <source>
        <dbReference type="SAM" id="Phobius"/>
    </source>
</evidence>
<name>A0ABT5HI89_9CAUL</name>
<sequence>MSALPQVEDRPEIVKKITLRLLPFLGLLYLIAYIDRQNVSYAKLQMVGDLGLSEYAYGLGASLFFIGYFLFEVPSNLILQKVGPRIWFARIMISWGIVTVALAFTTNATMFYILRFLLGAFEAGFFPGVLYLLTIWFPTSYRARMVGGFMFYSAIANAIGAPLGGVLLDLDGLMGLRGWQWVFIATGIPALLAAVVTFFYLPDTVAKAKFLTEAEKDWLTRTLTSEDQRDARTLHHNPLQALFDRRVLVLALWYVSLPLGAYGISYWLPTIVKGFGVSNTVNGLINIIPWVLVAAALWIVPKLAARSQSTVRYIAGPALIGALCLLASVYVPGNALKFAFICLGAAGVFSAQPVFWSLPSRFLTGASAAAGLAVINSIGNLGGFVAQNIVPLIADRTGSVEAPMLFVAGCVLVAAITIYPVFRFVKRPL</sequence>
<keyword evidence="4 6" id="KW-1133">Transmembrane helix</keyword>
<dbReference type="SUPFAM" id="SSF103473">
    <property type="entry name" value="MFS general substrate transporter"/>
    <property type="match status" value="1"/>
</dbReference>
<keyword evidence="3 6" id="KW-0812">Transmembrane</keyword>
<dbReference type="InterPro" id="IPR011701">
    <property type="entry name" value="MFS"/>
</dbReference>
<feature type="domain" description="Major facilitator superfamily (MFS) profile" evidence="7">
    <location>
        <begin position="21"/>
        <end position="426"/>
    </location>
</feature>
<evidence type="ECO:0000256" key="5">
    <source>
        <dbReference type="ARBA" id="ARBA00023136"/>
    </source>
</evidence>
<keyword evidence="5 6" id="KW-0472">Membrane</keyword>
<feature type="transmembrane region" description="Helical" evidence="6">
    <location>
        <begin position="180"/>
        <end position="201"/>
    </location>
</feature>
<accession>A0ABT5HI89</accession>